<dbReference type="AntiFam" id="ANF00076">
    <property type="entry name" value="Shadow ORF (opposite copA)"/>
</dbReference>
<organism evidence="2">
    <name type="scientific">bioreactor metagenome</name>
    <dbReference type="NCBI Taxonomy" id="1076179"/>
    <lineage>
        <taxon>unclassified sequences</taxon>
        <taxon>metagenomes</taxon>
        <taxon>ecological metagenomes</taxon>
    </lineage>
</organism>
<protein>
    <submittedName>
        <fullName evidence="2">Uncharacterized protein</fullName>
    </submittedName>
</protein>
<feature type="compositionally biased region" description="Basic and acidic residues" evidence="1">
    <location>
        <begin position="191"/>
        <end position="203"/>
    </location>
</feature>
<name>A0A645A7F0_9ZZZZ</name>
<evidence type="ECO:0000256" key="1">
    <source>
        <dbReference type="SAM" id="MobiDB-lite"/>
    </source>
</evidence>
<dbReference type="EMBL" id="VSSQ01010970">
    <property type="protein sequence ID" value="MPM45674.1"/>
    <property type="molecule type" value="Genomic_DNA"/>
</dbReference>
<feature type="compositionally biased region" description="Basic residues" evidence="1">
    <location>
        <begin position="215"/>
        <end position="229"/>
    </location>
</feature>
<feature type="region of interest" description="Disordered" evidence="1">
    <location>
        <begin position="147"/>
        <end position="238"/>
    </location>
</feature>
<evidence type="ECO:0000313" key="2">
    <source>
        <dbReference type="EMBL" id="MPM45674.1"/>
    </source>
</evidence>
<feature type="region of interest" description="Disordered" evidence="1">
    <location>
        <begin position="1"/>
        <end position="28"/>
    </location>
</feature>
<sequence length="238" mass="26512">MGCKPGDGGGRQRRHHDPGGPAVGGSDDVRFARVGRLHQADHPLERAVLPHPARLHLKGAELIDRAAEYLVPRLLVHRQGLPRHHRLVDGGAAPEDHPVHRHRLPGQHPQHIPLLYLLGRNHKLLPAPHQPGRGRGQAHQLFDARPGLRHRPPLQIGSQAHNKRHLTGGKNLANQHRGRQSKGNQNIGLDVKLRDQTHRRFLDNRNAAQQNGNPRRVRRKPSQVKKAGRKGGQGKGKE</sequence>
<reference evidence="2" key="1">
    <citation type="submission" date="2019-08" db="EMBL/GenBank/DDBJ databases">
        <authorList>
            <person name="Kucharzyk K."/>
            <person name="Murdoch R.W."/>
            <person name="Higgins S."/>
            <person name="Loffler F."/>
        </authorList>
    </citation>
    <scope>NUCLEOTIDE SEQUENCE</scope>
</reference>
<gene>
    <name evidence="2" type="ORF">SDC9_92364</name>
</gene>
<dbReference type="AlphaFoldDB" id="A0A645A7F0"/>
<comment type="caution">
    <text evidence="2">The sequence shown here is derived from an EMBL/GenBank/DDBJ whole genome shotgun (WGS) entry which is preliminary data.</text>
</comment>
<accession>A0A645A7F0</accession>
<proteinExistence type="predicted"/>